<dbReference type="AlphaFoldDB" id="A0A8D8ETR8"/>
<proteinExistence type="predicted"/>
<dbReference type="EMBL" id="HBUE01005780">
    <property type="protein sequence ID" value="CAG6445905.1"/>
    <property type="molecule type" value="Transcribed_RNA"/>
</dbReference>
<protein>
    <submittedName>
        <fullName evidence="1">(northern house mosquito) hypothetical protein</fullName>
    </submittedName>
</protein>
<reference evidence="1" key="1">
    <citation type="submission" date="2021-05" db="EMBL/GenBank/DDBJ databases">
        <authorList>
            <person name="Alioto T."/>
            <person name="Alioto T."/>
            <person name="Gomez Garrido J."/>
        </authorList>
    </citation>
    <scope>NUCLEOTIDE SEQUENCE</scope>
</reference>
<organism evidence="1">
    <name type="scientific">Culex pipiens</name>
    <name type="common">House mosquito</name>
    <dbReference type="NCBI Taxonomy" id="7175"/>
    <lineage>
        <taxon>Eukaryota</taxon>
        <taxon>Metazoa</taxon>
        <taxon>Ecdysozoa</taxon>
        <taxon>Arthropoda</taxon>
        <taxon>Hexapoda</taxon>
        <taxon>Insecta</taxon>
        <taxon>Pterygota</taxon>
        <taxon>Neoptera</taxon>
        <taxon>Endopterygota</taxon>
        <taxon>Diptera</taxon>
        <taxon>Nematocera</taxon>
        <taxon>Culicoidea</taxon>
        <taxon>Culicidae</taxon>
        <taxon>Culicinae</taxon>
        <taxon>Culicini</taxon>
        <taxon>Culex</taxon>
        <taxon>Culex</taxon>
    </lineage>
</organism>
<evidence type="ECO:0000313" key="1">
    <source>
        <dbReference type="EMBL" id="CAG6445905.1"/>
    </source>
</evidence>
<sequence length="104" mass="11651">MNSKINAMMTRSILSFLRHIFRDDNIHAIVRECQLCDLMTLRSLVHTDGICLKNINERIVVRNESNVNYVFFSHCPASSTTARRARCSSRTSSSLSGTPSSATS</sequence>
<name>A0A8D8ETR8_CULPI</name>
<accession>A0A8D8ETR8</accession>